<organism evidence="2 3">
    <name type="scientific">Streptomyces evansiae</name>
    <dbReference type="NCBI Taxonomy" id="3075535"/>
    <lineage>
        <taxon>Bacteria</taxon>
        <taxon>Bacillati</taxon>
        <taxon>Actinomycetota</taxon>
        <taxon>Actinomycetes</taxon>
        <taxon>Kitasatosporales</taxon>
        <taxon>Streptomycetaceae</taxon>
        <taxon>Streptomyces</taxon>
    </lineage>
</organism>
<gene>
    <name evidence="2" type="ORF">RM698_11800</name>
</gene>
<name>A0ABU2QZ46_9ACTN</name>
<evidence type="ECO:0000256" key="1">
    <source>
        <dbReference type="SAM" id="MobiDB-lite"/>
    </source>
</evidence>
<feature type="region of interest" description="Disordered" evidence="1">
    <location>
        <begin position="1"/>
        <end position="42"/>
    </location>
</feature>
<reference evidence="3" key="1">
    <citation type="submission" date="2023-07" db="EMBL/GenBank/DDBJ databases">
        <title>30 novel species of actinomycetes from the DSMZ collection.</title>
        <authorList>
            <person name="Nouioui I."/>
        </authorList>
    </citation>
    <scope>NUCLEOTIDE SEQUENCE [LARGE SCALE GENOMIC DNA]</scope>
    <source>
        <strain evidence="3">DSM 41979</strain>
    </source>
</reference>
<protein>
    <submittedName>
        <fullName evidence="2">Uncharacterized protein</fullName>
    </submittedName>
</protein>
<evidence type="ECO:0000313" key="3">
    <source>
        <dbReference type="Proteomes" id="UP001183610"/>
    </source>
</evidence>
<comment type="caution">
    <text evidence="2">The sequence shown here is derived from an EMBL/GenBank/DDBJ whole genome shotgun (WGS) entry which is preliminary data.</text>
</comment>
<evidence type="ECO:0000313" key="2">
    <source>
        <dbReference type="EMBL" id="MDT0409727.1"/>
    </source>
</evidence>
<keyword evidence="3" id="KW-1185">Reference proteome</keyword>
<sequence length="42" mass="4622">MQLQRAGKAAPGEPVAGRRPGSKMRSREENAAEGDQYQMYQA</sequence>
<dbReference type="RefSeq" id="WP_009069819.1">
    <property type="nucleotide sequence ID" value="NZ_JAVRET010000022.1"/>
</dbReference>
<dbReference type="EMBL" id="JAVRET010000022">
    <property type="protein sequence ID" value="MDT0409727.1"/>
    <property type="molecule type" value="Genomic_DNA"/>
</dbReference>
<proteinExistence type="predicted"/>
<dbReference type="Proteomes" id="UP001183610">
    <property type="component" value="Unassembled WGS sequence"/>
</dbReference>
<accession>A0ABU2QZ46</accession>